<dbReference type="GO" id="GO:0071732">
    <property type="term" value="P:cellular response to nitric oxide"/>
    <property type="evidence" value="ECO:0007669"/>
    <property type="project" value="UniProtKB-ARBA"/>
</dbReference>
<dbReference type="SUPFAM" id="SSF141868">
    <property type="entry name" value="EAL domain-like"/>
    <property type="match status" value="1"/>
</dbReference>
<dbReference type="InterPro" id="IPR029787">
    <property type="entry name" value="Nucleotide_cyclase"/>
</dbReference>
<proteinExistence type="predicted"/>
<dbReference type="PANTHER" id="PTHR44757">
    <property type="entry name" value="DIGUANYLATE CYCLASE DGCP"/>
    <property type="match status" value="1"/>
</dbReference>
<keyword evidence="5" id="KW-0175">Coiled coil</keyword>
<keyword evidence="9" id="KW-1185">Reference proteome</keyword>
<dbReference type="EMBL" id="JACHXZ010000001">
    <property type="protein sequence ID" value="MBB3167354.1"/>
    <property type="molecule type" value="Genomic_DNA"/>
</dbReference>
<dbReference type="InterPro" id="IPR001633">
    <property type="entry name" value="EAL_dom"/>
</dbReference>
<evidence type="ECO:0000259" key="6">
    <source>
        <dbReference type="PROSITE" id="PS50883"/>
    </source>
</evidence>
<dbReference type="AlphaFoldDB" id="A0A839UH37"/>
<dbReference type="Gene3D" id="3.30.70.270">
    <property type="match status" value="1"/>
</dbReference>
<dbReference type="InterPro" id="IPR043128">
    <property type="entry name" value="Rev_trsase/Diguanyl_cyclase"/>
</dbReference>
<name>A0A839UH37_9GAMM</name>
<evidence type="ECO:0000313" key="8">
    <source>
        <dbReference type="EMBL" id="MBB3167354.1"/>
    </source>
</evidence>
<dbReference type="FunFam" id="3.30.70.270:FF:000001">
    <property type="entry name" value="Diguanylate cyclase domain protein"/>
    <property type="match status" value="1"/>
</dbReference>
<dbReference type="Pfam" id="PF13188">
    <property type="entry name" value="PAS_8"/>
    <property type="match status" value="1"/>
</dbReference>
<dbReference type="SMART" id="SM00267">
    <property type="entry name" value="GGDEF"/>
    <property type="match status" value="1"/>
</dbReference>
<dbReference type="InterPro" id="IPR035919">
    <property type="entry name" value="EAL_sf"/>
</dbReference>
<dbReference type="InterPro" id="IPR035965">
    <property type="entry name" value="PAS-like_dom_sf"/>
</dbReference>
<dbReference type="InterPro" id="IPR000160">
    <property type="entry name" value="GGDEF_dom"/>
</dbReference>
<dbReference type="FunFam" id="3.20.20.450:FF:000001">
    <property type="entry name" value="Cyclic di-GMP phosphodiesterase yahA"/>
    <property type="match status" value="1"/>
</dbReference>
<dbReference type="SUPFAM" id="SSF55785">
    <property type="entry name" value="PYP-like sensor domain (PAS domain)"/>
    <property type="match status" value="1"/>
</dbReference>
<dbReference type="CDD" id="cd01949">
    <property type="entry name" value="GGDEF"/>
    <property type="match status" value="1"/>
</dbReference>
<dbReference type="SUPFAM" id="SSF55073">
    <property type="entry name" value="Nucleotide cyclase"/>
    <property type="match status" value="1"/>
</dbReference>
<evidence type="ECO:0000256" key="3">
    <source>
        <dbReference type="ARBA" id="ARBA00022636"/>
    </source>
</evidence>
<dbReference type="GO" id="GO:0071111">
    <property type="term" value="F:cyclic-guanylate-specific phosphodiesterase activity"/>
    <property type="evidence" value="ECO:0007669"/>
    <property type="project" value="UniProtKB-EC"/>
</dbReference>
<evidence type="ECO:0000256" key="4">
    <source>
        <dbReference type="ARBA" id="ARBA00051114"/>
    </source>
</evidence>
<dbReference type="CDD" id="cd01948">
    <property type="entry name" value="EAL"/>
    <property type="match status" value="1"/>
</dbReference>
<dbReference type="InterPro" id="IPR052155">
    <property type="entry name" value="Biofilm_reg_signaling"/>
</dbReference>
<evidence type="ECO:0000256" key="1">
    <source>
        <dbReference type="ARBA" id="ARBA00001946"/>
    </source>
</evidence>
<dbReference type="InterPro" id="IPR000014">
    <property type="entry name" value="PAS"/>
</dbReference>
<dbReference type="PANTHER" id="PTHR44757:SF2">
    <property type="entry name" value="BIOFILM ARCHITECTURE MAINTENANCE PROTEIN MBAA"/>
    <property type="match status" value="1"/>
</dbReference>
<dbReference type="PROSITE" id="PS50887">
    <property type="entry name" value="GGDEF"/>
    <property type="match status" value="1"/>
</dbReference>
<evidence type="ECO:0000259" key="7">
    <source>
        <dbReference type="PROSITE" id="PS50887"/>
    </source>
</evidence>
<dbReference type="Pfam" id="PF00563">
    <property type="entry name" value="EAL"/>
    <property type="match status" value="1"/>
</dbReference>
<dbReference type="Gene3D" id="3.20.20.450">
    <property type="entry name" value="EAL domain"/>
    <property type="match status" value="1"/>
</dbReference>
<feature type="coiled-coil region" evidence="5">
    <location>
        <begin position="41"/>
        <end position="79"/>
    </location>
</feature>
<evidence type="ECO:0000256" key="2">
    <source>
        <dbReference type="ARBA" id="ARBA00012282"/>
    </source>
</evidence>
<dbReference type="SMART" id="SM00052">
    <property type="entry name" value="EAL"/>
    <property type="match status" value="1"/>
</dbReference>
<organism evidence="8 9">
    <name type="scientific">Simiduia aestuariiviva</name>
    <dbReference type="NCBI Taxonomy" id="1510459"/>
    <lineage>
        <taxon>Bacteria</taxon>
        <taxon>Pseudomonadati</taxon>
        <taxon>Pseudomonadota</taxon>
        <taxon>Gammaproteobacteria</taxon>
        <taxon>Cellvibrionales</taxon>
        <taxon>Cellvibrionaceae</taxon>
        <taxon>Simiduia</taxon>
    </lineage>
</organism>
<feature type="domain" description="GGDEF" evidence="7">
    <location>
        <begin position="233"/>
        <end position="366"/>
    </location>
</feature>
<dbReference type="EC" id="3.1.4.52" evidence="2"/>
<reference evidence="8 9" key="1">
    <citation type="submission" date="2020-08" db="EMBL/GenBank/DDBJ databases">
        <title>Genomic Encyclopedia of Type Strains, Phase III (KMG-III): the genomes of soil and plant-associated and newly described type strains.</title>
        <authorList>
            <person name="Whitman W."/>
        </authorList>
    </citation>
    <scope>NUCLEOTIDE SEQUENCE [LARGE SCALE GENOMIC DNA]</scope>
    <source>
        <strain evidence="8 9">CECT 8571</strain>
    </source>
</reference>
<gene>
    <name evidence="8" type="ORF">FHS30_000530</name>
</gene>
<dbReference type="Gene3D" id="3.30.450.20">
    <property type="entry name" value="PAS domain"/>
    <property type="match status" value="1"/>
</dbReference>
<keyword evidence="3" id="KW-0973">c-di-GMP</keyword>
<dbReference type="NCBIfam" id="TIGR00254">
    <property type="entry name" value="GGDEF"/>
    <property type="match status" value="1"/>
</dbReference>
<dbReference type="PROSITE" id="PS50883">
    <property type="entry name" value="EAL"/>
    <property type="match status" value="1"/>
</dbReference>
<dbReference type="Pfam" id="PF00990">
    <property type="entry name" value="GGDEF"/>
    <property type="match status" value="1"/>
</dbReference>
<protein>
    <recommendedName>
        <fullName evidence="2">cyclic-guanylate-specific phosphodiesterase</fullName>
        <ecNumber evidence="2">3.1.4.52</ecNumber>
    </recommendedName>
</protein>
<feature type="domain" description="EAL" evidence="6">
    <location>
        <begin position="375"/>
        <end position="629"/>
    </location>
</feature>
<accession>A0A839UH37</accession>
<dbReference type="Proteomes" id="UP000559987">
    <property type="component" value="Unassembled WGS sequence"/>
</dbReference>
<evidence type="ECO:0000313" key="9">
    <source>
        <dbReference type="Proteomes" id="UP000559987"/>
    </source>
</evidence>
<dbReference type="RefSeq" id="WP_183908000.1">
    <property type="nucleotide sequence ID" value="NZ_JACHXZ010000001.1"/>
</dbReference>
<comment type="catalytic activity">
    <reaction evidence="4">
        <text>3',3'-c-di-GMP + H2O = 5'-phosphoguanylyl(3'-&gt;5')guanosine + H(+)</text>
        <dbReference type="Rhea" id="RHEA:24902"/>
        <dbReference type="ChEBI" id="CHEBI:15377"/>
        <dbReference type="ChEBI" id="CHEBI:15378"/>
        <dbReference type="ChEBI" id="CHEBI:58754"/>
        <dbReference type="ChEBI" id="CHEBI:58805"/>
        <dbReference type="EC" id="3.1.4.52"/>
    </reaction>
    <physiologicalReaction direction="left-to-right" evidence="4">
        <dbReference type="Rhea" id="RHEA:24903"/>
    </physiologicalReaction>
</comment>
<comment type="cofactor">
    <cofactor evidence="1">
        <name>Mg(2+)</name>
        <dbReference type="ChEBI" id="CHEBI:18420"/>
    </cofactor>
</comment>
<evidence type="ECO:0000256" key="5">
    <source>
        <dbReference type="SAM" id="Coils"/>
    </source>
</evidence>
<comment type="caution">
    <text evidence="8">The sequence shown here is derived from an EMBL/GenBank/DDBJ whole genome shotgun (WGS) entry which is preliminary data.</text>
</comment>
<sequence>MHKLLRRLLRKHPQDLPEDTPLLAALSEVLAQQDSDRVMLERSLMLTSEELNEQNKKLRAQLEENDQVLRQHRESLSQQRALLDASPEAIFSFSPGGRLTQINRAGCQFINKEWDELKNNSGEDNLNAILNIIRNTEAFLGDIERIRANPSQVLHNAMDTNDGRHYEYHSVAILNGSEYLGRVWCFRDITEIQKQQAQLERHAFYDTLTGLPNRLLLLEKLQHALYKNERQQCKTAVIFIDLDDFKKINDTAGHGQGDNFLVSTSARLAGCLRSCDTLGRLGGDEFILIMENVQHQQEIIALLDRILHLFTTPFNIHETSYVVTASIGISLAPQDGQRPEELIRKADLAMYQAKQSGKNKFHFFDPHLERIALHRVATEQKLRNAIENNELVLHYQPKVNLATGEIVGLEALLRWQAADGKLIYPDQFIPVAESTGLIHAITRWVFNAALQKLHSWADTPMANLHLSINVSAQDFADPVFLPTVISALRATPLPHGKLEFELTESTLLDNHEQANKAISQLLLYGVEVAIDDFGTGYSSFNYLQEMRIHSLKIDRSFITELHNNPRKQAIVKSIISVGKNLGLQIVAEGVETKDEHQCLKQLDCHLGQGYLFSRPVDEASLLAFLKQRQG</sequence>